<proteinExistence type="predicted"/>
<evidence type="ECO:0000313" key="3">
    <source>
        <dbReference type="Proteomes" id="UP000011134"/>
    </source>
</evidence>
<dbReference type="RefSeq" id="WP_007471563.1">
    <property type="nucleotide sequence ID" value="NZ_AMZO01000065.1"/>
</dbReference>
<dbReference type="EMBL" id="AMZO01000065">
    <property type="protein sequence ID" value="ELR63074.1"/>
    <property type="molecule type" value="Genomic_DNA"/>
</dbReference>
<dbReference type="OrthoDB" id="5593455at2"/>
<protein>
    <submittedName>
        <fullName evidence="2">Uncharacterized protein</fullName>
    </submittedName>
</protein>
<feature type="compositionally biased region" description="Basic residues" evidence="1">
    <location>
        <begin position="109"/>
        <end position="118"/>
    </location>
</feature>
<dbReference type="PATRIC" id="fig|1056511.3.peg.4950"/>
<accession>L8J619</accession>
<evidence type="ECO:0000256" key="1">
    <source>
        <dbReference type="SAM" id="MobiDB-lite"/>
    </source>
</evidence>
<feature type="compositionally biased region" description="Basic and acidic residues" evidence="1">
    <location>
        <begin position="95"/>
        <end position="108"/>
    </location>
</feature>
<dbReference type="AlphaFoldDB" id="L8J619"/>
<sequence>MSEKFVQSVSSVNYNKGVFSLYFVGQNQKNMANGIMAENDNELEFKQVVHMPASGFMYMVSMIKNMLEDPRMEAEFEKLVAAGFLSVGEDSKAVENKGDTQNVLEKKTTSKRTTKAKK</sequence>
<reference evidence="2 3" key="1">
    <citation type="submission" date="2012-12" db="EMBL/GenBank/DDBJ databases">
        <title>Genome Assembly of Photobacterium sp. AK15.</title>
        <authorList>
            <person name="Khatri I."/>
            <person name="Vaidya B."/>
            <person name="Srinivas T.N.R."/>
            <person name="Subramanian S."/>
            <person name="Pinnaka A."/>
        </authorList>
    </citation>
    <scope>NUCLEOTIDE SEQUENCE [LARGE SCALE GENOMIC DNA]</scope>
    <source>
        <strain evidence="2 3">AK15</strain>
    </source>
</reference>
<comment type="caution">
    <text evidence="2">The sequence shown here is derived from an EMBL/GenBank/DDBJ whole genome shotgun (WGS) entry which is preliminary data.</text>
</comment>
<feature type="region of interest" description="Disordered" evidence="1">
    <location>
        <begin position="95"/>
        <end position="118"/>
    </location>
</feature>
<evidence type="ECO:0000313" key="2">
    <source>
        <dbReference type="EMBL" id="ELR63074.1"/>
    </source>
</evidence>
<dbReference type="Proteomes" id="UP000011134">
    <property type="component" value="Unassembled WGS sequence"/>
</dbReference>
<organism evidence="2 3">
    <name type="scientific">Photobacterium marinum</name>
    <dbReference type="NCBI Taxonomy" id="1056511"/>
    <lineage>
        <taxon>Bacteria</taxon>
        <taxon>Pseudomonadati</taxon>
        <taxon>Pseudomonadota</taxon>
        <taxon>Gammaproteobacteria</taxon>
        <taxon>Vibrionales</taxon>
        <taxon>Vibrionaceae</taxon>
        <taxon>Photobacterium</taxon>
    </lineage>
</organism>
<gene>
    <name evidence="2" type="ORF">C942_04730</name>
</gene>
<name>L8J619_9GAMM</name>
<keyword evidence="3" id="KW-1185">Reference proteome</keyword>